<comment type="caution">
    <text evidence="3">The sequence shown here is derived from an EMBL/GenBank/DDBJ whole genome shotgun (WGS) entry which is preliminary data.</text>
</comment>
<organism evidence="3 4">
    <name type="scientific">Jiangella asiatica</name>
    <dbReference type="NCBI Taxonomy" id="2530372"/>
    <lineage>
        <taxon>Bacteria</taxon>
        <taxon>Bacillati</taxon>
        <taxon>Actinomycetota</taxon>
        <taxon>Actinomycetes</taxon>
        <taxon>Jiangellales</taxon>
        <taxon>Jiangellaceae</taxon>
        <taxon>Jiangella</taxon>
    </lineage>
</organism>
<gene>
    <name evidence="3" type="ORF">E1269_06110</name>
</gene>
<evidence type="ECO:0000313" key="3">
    <source>
        <dbReference type="EMBL" id="TDE12970.1"/>
    </source>
</evidence>
<dbReference type="InterPro" id="IPR024344">
    <property type="entry name" value="MDMPI_metal-binding"/>
</dbReference>
<protein>
    <submittedName>
        <fullName evidence="3">Maleylpyruvate isomerase family mycothiol-dependent enzyme</fullName>
    </submittedName>
</protein>
<dbReference type="SUPFAM" id="SSF109854">
    <property type="entry name" value="DinB/YfiT-like putative metalloenzymes"/>
    <property type="match status" value="1"/>
</dbReference>
<keyword evidence="3" id="KW-0413">Isomerase</keyword>
<dbReference type="Proteomes" id="UP000294739">
    <property type="component" value="Unassembled WGS sequence"/>
</dbReference>
<dbReference type="Pfam" id="PF11716">
    <property type="entry name" value="MDMPI_N"/>
    <property type="match status" value="1"/>
</dbReference>
<dbReference type="NCBIfam" id="TIGR03083">
    <property type="entry name" value="maleylpyruvate isomerase family mycothiol-dependent enzyme"/>
    <property type="match status" value="1"/>
</dbReference>
<dbReference type="EMBL" id="SMKZ01000006">
    <property type="protein sequence ID" value="TDE12970.1"/>
    <property type="molecule type" value="Genomic_DNA"/>
</dbReference>
<accession>A0A4R5DLQ3</accession>
<name>A0A4R5DLQ3_9ACTN</name>
<keyword evidence="4" id="KW-1185">Reference proteome</keyword>
<dbReference type="GO" id="GO:0046872">
    <property type="term" value="F:metal ion binding"/>
    <property type="evidence" value="ECO:0007669"/>
    <property type="project" value="InterPro"/>
</dbReference>
<evidence type="ECO:0000259" key="2">
    <source>
        <dbReference type="Pfam" id="PF17844"/>
    </source>
</evidence>
<dbReference type="GO" id="GO:0016853">
    <property type="term" value="F:isomerase activity"/>
    <property type="evidence" value="ECO:0007669"/>
    <property type="project" value="UniProtKB-KW"/>
</dbReference>
<dbReference type="RefSeq" id="WP_131892442.1">
    <property type="nucleotide sequence ID" value="NZ_SMKZ01000006.1"/>
</dbReference>
<feature type="domain" description="Mycothiol-dependent maleylpyruvate isomerase metal-binding" evidence="1">
    <location>
        <begin position="16"/>
        <end position="157"/>
    </location>
</feature>
<dbReference type="InterPro" id="IPR041629">
    <property type="entry name" value="SCP_3"/>
</dbReference>
<evidence type="ECO:0000313" key="4">
    <source>
        <dbReference type="Proteomes" id="UP000294739"/>
    </source>
</evidence>
<dbReference type="AlphaFoldDB" id="A0A4R5DLQ3"/>
<evidence type="ECO:0000259" key="1">
    <source>
        <dbReference type="Pfam" id="PF11716"/>
    </source>
</evidence>
<dbReference type="OrthoDB" id="8481083at2"/>
<feature type="domain" description="Bacterial SCP orthologue" evidence="2">
    <location>
        <begin position="171"/>
        <end position="262"/>
    </location>
</feature>
<dbReference type="InterPro" id="IPR017517">
    <property type="entry name" value="Maleyloyr_isom"/>
</dbReference>
<reference evidence="3 4" key="1">
    <citation type="submission" date="2019-03" db="EMBL/GenBank/DDBJ databases">
        <title>Draft genome sequences of novel Actinobacteria.</title>
        <authorList>
            <person name="Sahin N."/>
            <person name="Ay H."/>
            <person name="Saygin H."/>
        </authorList>
    </citation>
    <scope>NUCLEOTIDE SEQUENCE [LARGE SCALE GENOMIC DNA]</scope>
    <source>
        <strain evidence="3 4">5K138</strain>
    </source>
</reference>
<sequence length="263" mass="28062">MAKRIEPAAGWAAYRGGHEALRTWLATLPIEAWDRSSVLAGWNVADLAAHLVLVAEAVTSVAPAPRGVRAQTVSDYLAAYAPAAREQAGRTRAIADDAGREPERILAAVDERHAAATRTIDELGPDDVVVTTRRVPVRLADFLVTRVIEVAVHADDLGRSVPDAGTPDLPRDTLRLAVRALLDVLAQRAPGRSVEVRVPPFAAIQCIEGPRHTRGTPPNTVDLASASWLRLAAGRTTWDHEVASGAVLASGRRADLSAHLPLL</sequence>
<dbReference type="Gene3D" id="3.30.1050.40">
    <property type="match status" value="1"/>
</dbReference>
<proteinExistence type="predicted"/>
<dbReference type="InParanoid" id="A0A4R5DLQ3"/>
<dbReference type="InterPro" id="IPR034660">
    <property type="entry name" value="DinB/YfiT-like"/>
</dbReference>
<dbReference type="Pfam" id="PF17844">
    <property type="entry name" value="SCP_3"/>
    <property type="match status" value="1"/>
</dbReference>
<keyword evidence="3" id="KW-0670">Pyruvate</keyword>